<dbReference type="Proteomes" id="UP000233440">
    <property type="component" value="Unassembled WGS sequence"/>
</dbReference>
<keyword evidence="2" id="KW-1185">Reference proteome</keyword>
<name>A0A2N3LEP6_9BACI</name>
<proteinExistence type="predicted"/>
<evidence type="ECO:0000313" key="1">
    <source>
        <dbReference type="EMBL" id="PKR83023.1"/>
    </source>
</evidence>
<dbReference type="AlphaFoldDB" id="A0A2N3LEP6"/>
<evidence type="ECO:0000313" key="2">
    <source>
        <dbReference type="Proteomes" id="UP000233440"/>
    </source>
</evidence>
<reference evidence="1 2" key="1">
    <citation type="submission" date="2017-11" db="EMBL/GenBank/DDBJ databases">
        <title>Bacillus camelliae sp. nov., isolated from pu'er tea.</title>
        <authorList>
            <person name="Niu L."/>
        </authorList>
    </citation>
    <scope>NUCLEOTIDE SEQUENCE [LARGE SCALE GENOMIC DNA]</scope>
    <source>
        <strain evidence="1 2">7578-1</strain>
    </source>
</reference>
<dbReference type="RefSeq" id="WP_101356168.1">
    <property type="nucleotide sequence ID" value="NZ_PIQO01000023.1"/>
</dbReference>
<dbReference type="EMBL" id="PIQO01000023">
    <property type="protein sequence ID" value="PKR83023.1"/>
    <property type="molecule type" value="Genomic_DNA"/>
</dbReference>
<organism evidence="1 2">
    <name type="scientific">Heyndrickxia camelliae</name>
    <dbReference type="NCBI Taxonomy" id="1707093"/>
    <lineage>
        <taxon>Bacteria</taxon>
        <taxon>Bacillati</taxon>
        <taxon>Bacillota</taxon>
        <taxon>Bacilli</taxon>
        <taxon>Bacillales</taxon>
        <taxon>Bacillaceae</taxon>
        <taxon>Heyndrickxia</taxon>
    </lineage>
</organism>
<protein>
    <submittedName>
        <fullName evidence="1">Uncharacterized protein</fullName>
    </submittedName>
</protein>
<accession>A0A2N3LEP6</accession>
<gene>
    <name evidence="1" type="ORF">CWO92_21015</name>
</gene>
<comment type="caution">
    <text evidence="1">The sequence shown here is derived from an EMBL/GenBank/DDBJ whole genome shotgun (WGS) entry which is preliminary data.</text>
</comment>
<sequence>MVNYAQFYHEEVSALFVERLKDNGFGYLSRNPLTSSFVQALKNFHLLNSLTQEEQEEIEWGIRHAVIDASETVLIKHLVEIRYMREGEEEKNERFLNSLSYCSIDIEESENRVSLELRSLTNFNISLSVSTFLNLKNLENDLKEV</sequence>